<gene>
    <name evidence="1" type="ORF">V1477_001584</name>
</gene>
<protein>
    <submittedName>
        <fullName evidence="1">Uncharacterized protein</fullName>
    </submittedName>
</protein>
<accession>A0ABD2CY65</accession>
<proteinExistence type="predicted"/>
<comment type="caution">
    <text evidence="1">The sequence shown here is derived from an EMBL/GenBank/DDBJ whole genome shotgun (WGS) entry which is preliminary data.</text>
</comment>
<reference evidence="1 2" key="1">
    <citation type="journal article" date="2024" name="Ann. Entomol. Soc. Am.">
        <title>Genomic analyses of the southern and eastern yellowjacket wasps (Hymenoptera: Vespidae) reveal evolutionary signatures of social life.</title>
        <authorList>
            <person name="Catto M.A."/>
            <person name="Caine P.B."/>
            <person name="Orr S.E."/>
            <person name="Hunt B.G."/>
            <person name="Goodisman M.A.D."/>
        </authorList>
    </citation>
    <scope>NUCLEOTIDE SEQUENCE [LARGE SCALE GENOMIC DNA]</scope>
    <source>
        <strain evidence="1">232</strain>
        <tissue evidence="1">Head and thorax</tissue>
    </source>
</reference>
<dbReference type="AlphaFoldDB" id="A0ABD2CY65"/>
<organism evidence="1 2">
    <name type="scientific">Vespula maculifrons</name>
    <name type="common">Eastern yellow jacket</name>
    <name type="synonym">Wasp</name>
    <dbReference type="NCBI Taxonomy" id="7453"/>
    <lineage>
        <taxon>Eukaryota</taxon>
        <taxon>Metazoa</taxon>
        <taxon>Ecdysozoa</taxon>
        <taxon>Arthropoda</taxon>
        <taxon>Hexapoda</taxon>
        <taxon>Insecta</taxon>
        <taxon>Pterygota</taxon>
        <taxon>Neoptera</taxon>
        <taxon>Endopterygota</taxon>
        <taxon>Hymenoptera</taxon>
        <taxon>Apocrita</taxon>
        <taxon>Aculeata</taxon>
        <taxon>Vespoidea</taxon>
        <taxon>Vespidae</taxon>
        <taxon>Vespinae</taxon>
        <taxon>Vespula</taxon>
    </lineage>
</organism>
<dbReference type="Proteomes" id="UP001607303">
    <property type="component" value="Unassembled WGS sequence"/>
</dbReference>
<keyword evidence="2" id="KW-1185">Reference proteome</keyword>
<dbReference type="EMBL" id="JAYRBN010000025">
    <property type="protein sequence ID" value="KAL2750088.1"/>
    <property type="molecule type" value="Genomic_DNA"/>
</dbReference>
<name>A0ABD2CY65_VESMC</name>
<evidence type="ECO:0000313" key="1">
    <source>
        <dbReference type="EMBL" id="KAL2750088.1"/>
    </source>
</evidence>
<evidence type="ECO:0000313" key="2">
    <source>
        <dbReference type="Proteomes" id="UP001607303"/>
    </source>
</evidence>
<sequence>MSNYRLVTRSLCLTSDIRVLLLANINDCHTVVLAFFVREYSLYLLQCLICIKMCSSTISSLMFVLVHQIIHENIFCLDINYLYSKCSLNNKLKFINSEMKCGHALGQYADLEEIGDSWVCLDEA</sequence>